<feature type="compositionally biased region" description="Acidic residues" evidence="2">
    <location>
        <begin position="312"/>
        <end position="321"/>
    </location>
</feature>
<feature type="region of interest" description="Disordered" evidence="2">
    <location>
        <begin position="967"/>
        <end position="991"/>
    </location>
</feature>
<feature type="compositionally biased region" description="Polar residues" evidence="2">
    <location>
        <begin position="582"/>
        <end position="591"/>
    </location>
</feature>
<feature type="compositionally biased region" description="Basic and acidic residues" evidence="2">
    <location>
        <begin position="360"/>
        <end position="382"/>
    </location>
</feature>
<feature type="region of interest" description="Disordered" evidence="2">
    <location>
        <begin position="239"/>
        <end position="339"/>
    </location>
</feature>
<evidence type="ECO:0000313" key="4">
    <source>
        <dbReference type="Proteomes" id="UP001470230"/>
    </source>
</evidence>
<feature type="compositionally biased region" description="Low complexity" evidence="2">
    <location>
        <begin position="606"/>
        <end position="661"/>
    </location>
</feature>
<dbReference type="Gene3D" id="1.10.287.1490">
    <property type="match status" value="1"/>
</dbReference>
<comment type="caution">
    <text evidence="3">The sequence shown here is derived from an EMBL/GenBank/DDBJ whole genome shotgun (WGS) entry which is preliminary data.</text>
</comment>
<feature type="region of interest" description="Disordered" evidence="2">
    <location>
        <begin position="359"/>
        <end position="382"/>
    </location>
</feature>
<protein>
    <submittedName>
        <fullName evidence="3">Uncharacterized protein</fullName>
    </submittedName>
</protein>
<accession>A0ABR2JE43</accession>
<evidence type="ECO:0000313" key="3">
    <source>
        <dbReference type="EMBL" id="KAK8875696.1"/>
    </source>
</evidence>
<feature type="compositionally biased region" description="Basic and acidic residues" evidence="2">
    <location>
        <begin position="532"/>
        <end position="542"/>
    </location>
</feature>
<keyword evidence="4" id="KW-1185">Reference proteome</keyword>
<feature type="compositionally biased region" description="Basic and acidic residues" evidence="2">
    <location>
        <begin position="445"/>
        <end position="501"/>
    </location>
</feature>
<evidence type="ECO:0000256" key="2">
    <source>
        <dbReference type="SAM" id="MobiDB-lite"/>
    </source>
</evidence>
<feature type="compositionally biased region" description="Low complexity" evidence="2">
    <location>
        <begin position="668"/>
        <end position="685"/>
    </location>
</feature>
<feature type="compositionally biased region" description="Basic and acidic residues" evidence="2">
    <location>
        <begin position="977"/>
        <end position="991"/>
    </location>
</feature>
<feature type="compositionally biased region" description="Acidic residues" evidence="2">
    <location>
        <begin position="828"/>
        <end position="837"/>
    </location>
</feature>
<feature type="region of interest" description="Disordered" evidence="2">
    <location>
        <begin position="794"/>
        <end position="837"/>
    </location>
</feature>
<feature type="coiled-coil region" evidence="1">
    <location>
        <begin position="178"/>
        <end position="233"/>
    </location>
</feature>
<organism evidence="3 4">
    <name type="scientific">Tritrichomonas musculus</name>
    <dbReference type="NCBI Taxonomy" id="1915356"/>
    <lineage>
        <taxon>Eukaryota</taxon>
        <taxon>Metamonada</taxon>
        <taxon>Parabasalia</taxon>
        <taxon>Tritrichomonadida</taxon>
        <taxon>Tritrichomonadidae</taxon>
        <taxon>Tritrichomonas</taxon>
    </lineage>
</organism>
<dbReference type="EMBL" id="JAPFFF010000012">
    <property type="protein sequence ID" value="KAK8875696.1"/>
    <property type="molecule type" value="Genomic_DNA"/>
</dbReference>
<dbReference type="Proteomes" id="UP001470230">
    <property type="component" value="Unassembled WGS sequence"/>
</dbReference>
<proteinExistence type="predicted"/>
<gene>
    <name evidence="3" type="ORF">M9Y10_005871</name>
</gene>
<sequence length="991" mass="113523">MEEESQDILEDFHELQKSTAEVNIEIKAATASIAEKLKALDEISDTPDFDRGQINMINSSFDTLQTSEHEELLNDLVKWTRGTKVNFEEFDYNYFNQVESFQQFYTRSLEGQVDGLEQQIGAFDGYLDQMKNKIDFFHNKMGEFFSMLPTDGPYGTMYQQYTPTQGNIGPRSTEQEKIKFYEAQIKCFSDALDKLQELLKGASAEIKKLRQIEAEKQKQLDDLKKDFEDLRQASESKDDFIKKLKDDQEKEREQRESNRPKLSMYKSPAIEFSISGDEESKNNNTKNGSKDDEDNESSGSKKKKKVHRSGNNEEEEYDDEESGSHHRRTNRNRISIEDLNLSYVNQNVFSIGESEIAQYTEKKDQNGEKDDSQSIENDEKYKDLLDQLNNLKEENDSLKNAINSSSADDELKKMIDQLTKERDELTNIFNDIQEKNKELQSQLDETEKEKENLNNKLNESEKEKENLNNKIKESEKENEKLNDQIKESEKEKENLKNKFDNLDEQYQNVSQGIQTLKDELEKAQDQLGKTQDQLEKSQEEFNNKSQQESQGKAKGKSKVHQDDEDGTNSRANRRAEAASFSVDDSQTSINMVSFEKPEENSEGAENNNNSNDNNNIDNNNNNNDINNNDNNDIDNNNNNNNANNNANNNVNNNVNNSSDNSVNDDDSNVNNNDNNANNSDNNDNNGYSNKTPLSLDPESLFHYDCSMTYDSQMTQTDLYSSEIFEKTAYEKAERPNYQYQSSQVDLEPYPLGVDNIVFYEVKRKQGSSTKSSHNDYLSNDDNFIAIRSPHSSSFISQSSLNNNDDNDGNNTTRDVADGSSNNNNNNDLDFEEEDDNDIYPPFHVKVQYTPTNKNFKKLWVPKPPSNATPTNSPRLKRNGEKRISSARGILLNSSINNGTHEGRKSQMLAPLLGNPPLAEISAEFKPRYPLLVVQSLNQPPLGGYRIDSDDVSAFRRRNSGHIIVVPRRLSSLRKKPKDKEDRNNNNTEETK</sequence>
<evidence type="ECO:0000256" key="1">
    <source>
        <dbReference type="SAM" id="Coils"/>
    </source>
</evidence>
<feature type="compositionally biased region" description="Low complexity" evidence="2">
    <location>
        <begin position="794"/>
        <end position="803"/>
    </location>
</feature>
<feature type="region of interest" description="Disordered" evidence="2">
    <location>
        <begin position="855"/>
        <end position="882"/>
    </location>
</feature>
<name>A0ABR2JE43_9EUKA</name>
<feature type="compositionally biased region" description="Basic and acidic residues" evidence="2">
    <location>
        <begin position="239"/>
        <end position="259"/>
    </location>
</feature>
<feature type="region of interest" description="Disordered" evidence="2">
    <location>
        <begin position="436"/>
        <end position="503"/>
    </location>
</feature>
<reference evidence="3 4" key="1">
    <citation type="submission" date="2024-04" db="EMBL/GenBank/DDBJ databases">
        <title>Tritrichomonas musculus Genome.</title>
        <authorList>
            <person name="Alves-Ferreira E."/>
            <person name="Grigg M."/>
            <person name="Lorenzi H."/>
            <person name="Galac M."/>
        </authorList>
    </citation>
    <scope>NUCLEOTIDE SEQUENCE [LARGE SCALE GENOMIC DNA]</scope>
    <source>
        <strain evidence="3 4">EAF2021</strain>
    </source>
</reference>
<keyword evidence="1" id="KW-0175">Coiled coil</keyword>
<feature type="region of interest" description="Disordered" evidence="2">
    <location>
        <begin position="517"/>
        <end position="693"/>
    </location>
</feature>